<dbReference type="PANTHER" id="PTHR10342:SF274">
    <property type="entry name" value="ARYLSULFATASE B"/>
    <property type="match status" value="1"/>
</dbReference>
<evidence type="ECO:0000256" key="1">
    <source>
        <dbReference type="ARBA" id="ARBA00001913"/>
    </source>
</evidence>
<keyword evidence="3" id="KW-0479">Metal-binding</keyword>
<dbReference type="Gene3D" id="3.30.1120.10">
    <property type="match status" value="1"/>
</dbReference>
<name>F6TLU2_CIOIN</name>
<keyword evidence="4" id="KW-0378">Hydrolase</keyword>
<keyword evidence="7" id="KW-0732">Signal</keyword>
<dbReference type="STRING" id="7719.ENSCINP00000007178"/>
<dbReference type="PROSITE" id="PS00523">
    <property type="entry name" value="SULFATASE_1"/>
    <property type="match status" value="1"/>
</dbReference>
<dbReference type="InParanoid" id="F6TLU2"/>
<evidence type="ECO:0000313" key="10">
    <source>
        <dbReference type="Proteomes" id="UP000008144"/>
    </source>
</evidence>
<dbReference type="PANTHER" id="PTHR10342">
    <property type="entry name" value="ARYLSULFATASE"/>
    <property type="match status" value="1"/>
</dbReference>
<evidence type="ECO:0000313" key="9">
    <source>
        <dbReference type="Ensembl" id="ENSCINP00000007178.3"/>
    </source>
</evidence>
<keyword evidence="10" id="KW-1185">Reference proteome</keyword>
<dbReference type="CDD" id="cd16029">
    <property type="entry name" value="4-S"/>
    <property type="match status" value="1"/>
</dbReference>
<evidence type="ECO:0000256" key="2">
    <source>
        <dbReference type="ARBA" id="ARBA00008779"/>
    </source>
</evidence>
<comment type="cofactor">
    <cofactor evidence="1">
        <name>Ca(2+)</name>
        <dbReference type="ChEBI" id="CHEBI:29108"/>
    </cofactor>
</comment>
<feature type="chain" id="PRO_5003342606" evidence="7">
    <location>
        <begin position="21"/>
        <end position="515"/>
    </location>
</feature>
<reference evidence="9" key="2">
    <citation type="submission" date="2025-08" db="UniProtKB">
        <authorList>
            <consortium name="Ensembl"/>
        </authorList>
    </citation>
    <scope>IDENTIFICATION</scope>
</reference>
<dbReference type="InterPro" id="IPR000917">
    <property type="entry name" value="Sulfatase_N"/>
</dbReference>
<dbReference type="GO" id="GO:0008484">
    <property type="term" value="F:sulfuric ester hydrolase activity"/>
    <property type="evidence" value="ECO:0000318"/>
    <property type="project" value="GO_Central"/>
</dbReference>
<dbReference type="Gene3D" id="3.40.720.10">
    <property type="entry name" value="Alkaline Phosphatase, subunit A"/>
    <property type="match status" value="1"/>
</dbReference>
<dbReference type="OMA" id="GHKGMLF"/>
<reference evidence="9" key="3">
    <citation type="submission" date="2025-09" db="UniProtKB">
        <authorList>
            <consortium name="Ensembl"/>
        </authorList>
    </citation>
    <scope>IDENTIFICATION</scope>
</reference>
<evidence type="ECO:0000256" key="5">
    <source>
        <dbReference type="ARBA" id="ARBA00022837"/>
    </source>
</evidence>
<dbReference type="Proteomes" id="UP000008144">
    <property type="component" value="Unassembled WGS sequence"/>
</dbReference>
<dbReference type="InterPro" id="IPR047115">
    <property type="entry name" value="ARSB"/>
</dbReference>
<dbReference type="Pfam" id="PF00884">
    <property type="entry name" value="Sulfatase"/>
    <property type="match status" value="1"/>
</dbReference>
<dbReference type="PROSITE" id="PS00149">
    <property type="entry name" value="SULFATASE_2"/>
    <property type="match status" value="1"/>
</dbReference>
<comment type="similarity">
    <text evidence="2">Belongs to the sulfatase family.</text>
</comment>
<evidence type="ECO:0000256" key="7">
    <source>
        <dbReference type="SAM" id="SignalP"/>
    </source>
</evidence>
<proteinExistence type="inferred from homology"/>
<gene>
    <name evidence="9" type="primary">LOC100187202</name>
</gene>
<evidence type="ECO:0000256" key="6">
    <source>
        <dbReference type="ARBA" id="ARBA00023180"/>
    </source>
</evidence>
<feature type="signal peptide" evidence="7">
    <location>
        <begin position="1"/>
        <end position="20"/>
    </location>
</feature>
<feature type="domain" description="Sulfatase N-terminal" evidence="8">
    <location>
        <begin position="24"/>
        <end position="343"/>
    </location>
</feature>
<dbReference type="GeneTree" id="ENSGT00940000166538"/>
<dbReference type="InterPro" id="IPR017850">
    <property type="entry name" value="Alkaline_phosphatase_core_sf"/>
</dbReference>
<accession>F6TLU2</accession>
<evidence type="ECO:0000259" key="8">
    <source>
        <dbReference type="Pfam" id="PF00884"/>
    </source>
</evidence>
<reference evidence="10" key="1">
    <citation type="journal article" date="2002" name="Science">
        <title>The draft genome of Ciona intestinalis: insights into chordate and vertebrate origins.</title>
        <authorList>
            <person name="Dehal P."/>
            <person name="Satou Y."/>
            <person name="Campbell R.K."/>
            <person name="Chapman J."/>
            <person name="Degnan B."/>
            <person name="De Tomaso A."/>
            <person name="Davidson B."/>
            <person name="Di Gregorio A."/>
            <person name="Gelpke M."/>
            <person name="Goodstein D.M."/>
            <person name="Harafuji N."/>
            <person name="Hastings K.E."/>
            <person name="Ho I."/>
            <person name="Hotta K."/>
            <person name="Huang W."/>
            <person name="Kawashima T."/>
            <person name="Lemaire P."/>
            <person name="Martinez D."/>
            <person name="Meinertzhagen I.A."/>
            <person name="Necula S."/>
            <person name="Nonaka M."/>
            <person name="Putnam N."/>
            <person name="Rash S."/>
            <person name="Saiga H."/>
            <person name="Satake M."/>
            <person name="Terry A."/>
            <person name="Yamada L."/>
            <person name="Wang H.G."/>
            <person name="Awazu S."/>
            <person name="Azumi K."/>
            <person name="Boore J."/>
            <person name="Branno M."/>
            <person name="Chin-Bow S."/>
            <person name="DeSantis R."/>
            <person name="Doyle S."/>
            <person name="Francino P."/>
            <person name="Keys D.N."/>
            <person name="Haga S."/>
            <person name="Hayashi H."/>
            <person name="Hino K."/>
            <person name="Imai K.S."/>
            <person name="Inaba K."/>
            <person name="Kano S."/>
            <person name="Kobayashi K."/>
            <person name="Kobayashi M."/>
            <person name="Lee B.I."/>
            <person name="Makabe K.W."/>
            <person name="Manohar C."/>
            <person name="Matassi G."/>
            <person name="Medina M."/>
            <person name="Mochizuki Y."/>
            <person name="Mount S."/>
            <person name="Morishita T."/>
            <person name="Miura S."/>
            <person name="Nakayama A."/>
            <person name="Nishizaka S."/>
            <person name="Nomoto H."/>
            <person name="Ohta F."/>
            <person name="Oishi K."/>
            <person name="Rigoutsos I."/>
            <person name="Sano M."/>
            <person name="Sasaki A."/>
            <person name="Sasakura Y."/>
            <person name="Shoguchi E."/>
            <person name="Shin-i T."/>
            <person name="Spagnuolo A."/>
            <person name="Stainier D."/>
            <person name="Suzuki M.M."/>
            <person name="Tassy O."/>
            <person name="Takatori N."/>
            <person name="Tokuoka M."/>
            <person name="Yagi K."/>
            <person name="Yoshizaki F."/>
            <person name="Wada S."/>
            <person name="Zhang C."/>
            <person name="Hyatt P.D."/>
            <person name="Larimer F."/>
            <person name="Detter C."/>
            <person name="Doggett N."/>
            <person name="Glavina T."/>
            <person name="Hawkins T."/>
            <person name="Richardson P."/>
            <person name="Lucas S."/>
            <person name="Kohara Y."/>
            <person name="Levine M."/>
            <person name="Satoh N."/>
            <person name="Rokhsar D.S."/>
        </authorList>
    </citation>
    <scope>NUCLEOTIDE SEQUENCE [LARGE SCALE GENOMIC DNA]</scope>
</reference>
<keyword evidence="5" id="KW-0106">Calcium</keyword>
<protein>
    <submittedName>
        <fullName evidence="9">Arylsulfatase B-like</fullName>
    </submittedName>
</protein>
<dbReference type="AlphaFoldDB" id="F6TLU2"/>
<keyword evidence="6" id="KW-0325">Glycoprotein</keyword>
<dbReference type="InterPro" id="IPR024607">
    <property type="entry name" value="Sulfatase_CS"/>
</dbReference>
<dbReference type="FunFam" id="3.40.720.10:FF:000007">
    <property type="entry name" value="Arylsulfatase family, member J"/>
    <property type="match status" value="1"/>
</dbReference>
<organism evidence="9 10">
    <name type="scientific">Ciona intestinalis</name>
    <name type="common">Transparent sea squirt</name>
    <name type="synonym">Ascidia intestinalis</name>
    <dbReference type="NCBI Taxonomy" id="7719"/>
    <lineage>
        <taxon>Eukaryota</taxon>
        <taxon>Metazoa</taxon>
        <taxon>Chordata</taxon>
        <taxon>Tunicata</taxon>
        <taxon>Ascidiacea</taxon>
        <taxon>Phlebobranchia</taxon>
        <taxon>Cionidae</taxon>
        <taxon>Ciona</taxon>
    </lineage>
</organism>
<dbReference type="SUPFAM" id="SSF53649">
    <property type="entry name" value="Alkaline phosphatase-like"/>
    <property type="match status" value="1"/>
</dbReference>
<dbReference type="Ensembl" id="ENSCINT00000007178.3">
    <property type="protein sequence ID" value="ENSCINP00000007178.3"/>
    <property type="gene ID" value="ENSCING00000003501.3"/>
</dbReference>
<sequence length="515" mass="58553">SWPSHTLCFLVFVQVLYVSGHQKPNILLIVADDLGFNDVGYHNPDIYTPNINKLAKDGVILESYYVQPICTPSRSQLMTGRYQIHTGLQHSVIFAPQPNCLPVDEIILPQKLKEAGYTTHAVGKWHLGFYKKECLPTSRGFDTFYGYYCGAEDYYTKQVHANFHFGNKTRRVSGFDFHDNSRTEWEANGTYSSYLYRDRAVRIIKSHNSSIPLFMYLPFQSVHFPLQVPAKYIKRYRHIKDRKRRTFSAMVTAMDEAIGSVVDALKWKGIWQDTLVVFTTDNGGQTLFGGNNWPLRGRKASLWEGGVRGVGLVRGYGIRDKGRSSNELVHISDWFPTLLYIAGANASGTKPLDSYNVWDAIANKDVVSPRVELLHNIDPLFTRPYTPTPKLIPYPNKHGVNTTKGHAALRYKHWKLHTGDPGYDKWDLPPTKSYCNLSGMHTNTNSKYKSTHLVPSVHLFDIENDPQERKNLAQIYPKVVDLLLGKIAMYNKSAVPINFPPYDPKSNPSLHGGVW</sequence>
<dbReference type="GO" id="GO:0046872">
    <property type="term" value="F:metal ion binding"/>
    <property type="evidence" value="ECO:0007669"/>
    <property type="project" value="UniProtKB-KW"/>
</dbReference>
<dbReference type="HOGENOM" id="CLU_006332_10_1_1"/>
<evidence type="ECO:0000256" key="4">
    <source>
        <dbReference type="ARBA" id="ARBA00022801"/>
    </source>
</evidence>
<evidence type="ECO:0000256" key="3">
    <source>
        <dbReference type="ARBA" id="ARBA00022723"/>
    </source>
</evidence>